<organism evidence="7 8">
    <name type="scientific">Entotheonella factor</name>
    <dbReference type="NCBI Taxonomy" id="1429438"/>
    <lineage>
        <taxon>Bacteria</taxon>
        <taxon>Pseudomonadati</taxon>
        <taxon>Nitrospinota/Tectimicrobiota group</taxon>
        <taxon>Candidatus Tectimicrobiota</taxon>
        <taxon>Candidatus Entotheonellia</taxon>
        <taxon>Candidatus Entotheonellales</taxon>
        <taxon>Candidatus Entotheonellaceae</taxon>
        <taxon>Candidatus Entotheonella</taxon>
    </lineage>
</organism>
<dbReference type="PROSITE" id="PS01033">
    <property type="entry name" value="GLOBIN"/>
    <property type="match status" value="1"/>
</dbReference>
<dbReference type="PRINTS" id="PR00188">
    <property type="entry name" value="PLANTGLOBIN"/>
</dbReference>
<proteinExistence type="inferred from homology"/>
<evidence type="ECO:0000256" key="2">
    <source>
        <dbReference type="ARBA" id="ARBA00022621"/>
    </source>
</evidence>
<dbReference type="PANTHER" id="PTHR43396">
    <property type="entry name" value="FLAVOHEMOPROTEIN"/>
    <property type="match status" value="1"/>
</dbReference>
<name>W4LBL3_ENTF1</name>
<dbReference type="GO" id="GO:0005344">
    <property type="term" value="F:oxygen carrier activity"/>
    <property type="evidence" value="ECO:0007669"/>
    <property type="project" value="UniProtKB-KW"/>
</dbReference>
<dbReference type="Pfam" id="PF00042">
    <property type="entry name" value="Globin"/>
    <property type="match status" value="1"/>
</dbReference>
<dbReference type="AlphaFoldDB" id="W4LBL3"/>
<protein>
    <recommendedName>
        <fullName evidence="6">Globin domain-containing protein</fullName>
    </recommendedName>
</protein>
<dbReference type="Proteomes" id="UP000019141">
    <property type="component" value="Unassembled WGS sequence"/>
</dbReference>
<keyword evidence="5" id="KW-0813">Transport</keyword>
<dbReference type="InterPro" id="IPR000971">
    <property type="entry name" value="Globin"/>
</dbReference>
<dbReference type="GO" id="GO:0019825">
    <property type="term" value="F:oxygen binding"/>
    <property type="evidence" value="ECO:0007669"/>
    <property type="project" value="InterPro"/>
</dbReference>
<evidence type="ECO:0000256" key="4">
    <source>
        <dbReference type="ARBA" id="ARBA00023004"/>
    </source>
</evidence>
<dbReference type="InterPro" id="IPR009050">
    <property type="entry name" value="Globin-like_sf"/>
</dbReference>
<keyword evidence="1 5" id="KW-0349">Heme</keyword>
<evidence type="ECO:0000313" key="7">
    <source>
        <dbReference type="EMBL" id="ETW95284.1"/>
    </source>
</evidence>
<keyword evidence="2 5" id="KW-0561">Oxygen transport</keyword>
<keyword evidence="3" id="KW-0479">Metal-binding</keyword>
<comment type="caution">
    <text evidence="7">The sequence shown here is derived from an EMBL/GenBank/DDBJ whole genome shotgun (WGS) entry which is preliminary data.</text>
</comment>
<feature type="domain" description="Globin" evidence="6">
    <location>
        <begin position="31"/>
        <end position="166"/>
    </location>
</feature>
<evidence type="ECO:0000313" key="8">
    <source>
        <dbReference type="Proteomes" id="UP000019141"/>
    </source>
</evidence>
<reference evidence="7 8" key="1">
    <citation type="journal article" date="2014" name="Nature">
        <title>An environmental bacterial taxon with a large and distinct metabolic repertoire.</title>
        <authorList>
            <person name="Wilson M.C."/>
            <person name="Mori T."/>
            <person name="Ruckert C."/>
            <person name="Uria A.R."/>
            <person name="Helf M.J."/>
            <person name="Takada K."/>
            <person name="Gernert C."/>
            <person name="Steffens U.A."/>
            <person name="Heycke N."/>
            <person name="Schmitt S."/>
            <person name="Rinke C."/>
            <person name="Helfrich E.J."/>
            <person name="Brachmann A.O."/>
            <person name="Gurgui C."/>
            <person name="Wakimoto T."/>
            <person name="Kracht M."/>
            <person name="Crusemann M."/>
            <person name="Hentschel U."/>
            <person name="Abe I."/>
            <person name="Matsunaga S."/>
            <person name="Kalinowski J."/>
            <person name="Takeyama H."/>
            <person name="Piel J."/>
        </authorList>
    </citation>
    <scope>NUCLEOTIDE SEQUENCE [LARGE SCALE GENOMIC DNA]</scope>
    <source>
        <strain evidence="8">TSY1</strain>
    </source>
</reference>
<dbReference type="GO" id="GO:0046210">
    <property type="term" value="P:nitric oxide catabolic process"/>
    <property type="evidence" value="ECO:0007669"/>
    <property type="project" value="TreeGrafter"/>
</dbReference>
<evidence type="ECO:0000256" key="5">
    <source>
        <dbReference type="RuleBase" id="RU000356"/>
    </source>
</evidence>
<dbReference type="GO" id="GO:0071949">
    <property type="term" value="F:FAD binding"/>
    <property type="evidence" value="ECO:0007669"/>
    <property type="project" value="TreeGrafter"/>
</dbReference>
<evidence type="ECO:0000259" key="6">
    <source>
        <dbReference type="PROSITE" id="PS01033"/>
    </source>
</evidence>
<dbReference type="GO" id="GO:0020037">
    <property type="term" value="F:heme binding"/>
    <property type="evidence" value="ECO:0007669"/>
    <property type="project" value="InterPro"/>
</dbReference>
<dbReference type="GO" id="GO:0071500">
    <property type="term" value="P:cellular response to nitrosative stress"/>
    <property type="evidence" value="ECO:0007669"/>
    <property type="project" value="TreeGrafter"/>
</dbReference>
<dbReference type="EMBL" id="AZHW01000935">
    <property type="protein sequence ID" value="ETW95284.1"/>
    <property type="molecule type" value="Genomic_DNA"/>
</dbReference>
<gene>
    <name evidence="7" type="ORF">ETSY1_31250</name>
</gene>
<dbReference type="SUPFAM" id="SSF46458">
    <property type="entry name" value="Globin-like"/>
    <property type="match status" value="1"/>
</dbReference>
<dbReference type="CDD" id="cd12131">
    <property type="entry name" value="HGbI-like"/>
    <property type="match status" value="1"/>
</dbReference>
<evidence type="ECO:0000256" key="3">
    <source>
        <dbReference type="ARBA" id="ARBA00022723"/>
    </source>
</evidence>
<dbReference type="Gene3D" id="1.10.490.10">
    <property type="entry name" value="Globins"/>
    <property type="match status" value="1"/>
</dbReference>
<keyword evidence="8" id="KW-1185">Reference proteome</keyword>
<keyword evidence="4" id="KW-0408">Iron</keyword>
<dbReference type="GO" id="GO:0008941">
    <property type="term" value="F:nitric oxide dioxygenase NAD(P)H activity"/>
    <property type="evidence" value="ECO:0007669"/>
    <property type="project" value="TreeGrafter"/>
</dbReference>
<dbReference type="PANTHER" id="PTHR43396:SF3">
    <property type="entry name" value="FLAVOHEMOPROTEIN"/>
    <property type="match status" value="1"/>
</dbReference>
<dbReference type="GO" id="GO:0046872">
    <property type="term" value="F:metal ion binding"/>
    <property type="evidence" value="ECO:0007669"/>
    <property type="project" value="UniProtKB-KW"/>
</dbReference>
<sequence>MNFMSKLYGFLTLGRTALLPMPSAESKVDGSISARQAWLVQSSWKHVRPIADQAATLFYDKLFELDPSIKPLFAHTEMKEQQKKLMQTMTVVVNGLNRLDKMVPAVQALGKRHIDYGVQADHYSTVGAALLWTLQQGLGEAFTPEVEEAWSVTYTVLAGTMQGAAAEVTV</sequence>
<dbReference type="InterPro" id="IPR012292">
    <property type="entry name" value="Globin/Proto"/>
</dbReference>
<evidence type="ECO:0000256" key="1">
    <source>
        <dbReference type="ARBA" id="ARBA00022617"/>
    </source>
</evidence>
<dbReference type="HOGENOM" id="CLU_003827_13_3_7"/>
<accession>W4LBL3</accession>
<comment type="similarity">
    <text evidence="5">Belongs to the globin family.</text>
</comment>